<comment type="similarity">
    <text evidence="2 6">Belongs to the group II decarboxylase family.</text>
</comment>
<dbReference type="PANTHER" id="PTHR11999">
    <property type="entry name" value="GROUP II PYRIDOXAL-5-PHOSPHATE DECARBOXYLASE"/>
    <property type="match status" value="1"/>
</dbReference>
<dbReference type="Gene3D" id="3.90.1150.10">
    <property type="entry name" value="Aspartate Aminotransferase, domain 1"/>
    <property type="match status" value="1"/>
</dbReference>
<keyword evidence="8" id="KW-1185">Reference proteome</keyword>
<dbReference type="InterPro" id="IPR010977">
    <property type="entry name" value="Aromatic_deC"/>
</dbReference>
<comment type="caution">
    <text evidence="7">The sequence shown here is derived from an EMBL/GenBank/DDBJ whole genome shotgun (WGS) entry which is preliminary data.</text>
</comment>
<protein>
    <submittedName>
        <fullName evidence="7">Aromatic-L-amino-acid decarboxylase</fullName>
    </submittedName>
</protein>
<gene>
    <name evidence="7" type="ORF">Pma05_74580</name>
</gene>
<evidence type="ECO:0000313" key="7">
    <source>
        <dbReference type="EMBL" id="GIH00886.1"/>
    </source>
</evidence>
<evidence type="ECO:0000256" key="4">
    <source>
        <dbReference type="ARBA" id="ARBA00022898"/>
    </source>
</evidence>
<dbReference type="InterPro" id="IPR002129">
    <property type="entry name" value="PyrdxlP-dep_de-COase"/>
</dbReference>
<evidence type="ECO:0000256" key="2">
    <source>
        <dbReference type="ARBA" id="ARBA00009533"/>
    </source>
</evidence>
<dbReference type="InterPro" id="IPR015424">
    <property type="entry name" value="PyrdxlP-dep_Trfase"/>
</dbReference>
<keyword evidence="5 6" id="KW-0456">Lyase</keyword>
<dbReference type="InterPro" id="IPR015421">
    <property type="entry name" value="PyrdxlP-dep_Trfase_major"/>
</dbReference>
<dbReference type="PANTHER" id="PTHR11999:SF70">
    <property type="entry name" value="MIP05841P"/>
    <property type="match status" value="1"/>
</dbReference>
<sequence length="487" mass="52735">MATHMTPDEFRQHGHAVVDWIADYWSTLDQRPVTSADPPGTVAARLPAGPPERGEPFDRLLADLDTVIAPGLTHWQHPRFFGYFPANTSGPSVLGDLVCAGLGVQGMLWSTGPACTEVETVVLDWLAELLDLPARLRSGGSGGGVIQDSASSAILIAVLAALHRAAGGRWRGHGVERAYRVYTSTQGHSAIEKAVRIAGLGDAGLRTVAVDPESLAMDPAALRTAIEADLAAGLVPAAAVATIGTTSTNAVDPIPAIGELCREYGLWLHVDAAYAGAAAVCPELRWSHAGLEYADSYCFDPHKWLLTGFDCDAFWVADRAELVEALTVLPEYLRNAATESGEVLDYRDWQVSLGRRFRALKLWFVLRWYGAEGLRAHIRETIALAGWFAEQVRADQRFELVAPSPFALVCFRLRATSDDAADDEANAELLARVNATGRAYLTHTRVGGRYTLRLVPGSPYTREEHVAQTWQLITDAATAHGRQEGPR</sequence>
<dbReference type="PRINTS" id="PR00800">
    <property type="entry name" value="YHDCRBOXLASE"/>
</dbReference>
<accession>A0ABQ4F1U1</accession>
<organism evidence="7 8">
    <name type="scientific">Plantactinospora mayteni</name>
    <dbReference type="NCBI Taxonomy" id="566021"/>
    <lineage>
        <taxon>Bacteria</taxon>
        <taxon>Bacillati</taxon>
        <taxon>Actinomycetota</taxon>
        <taxon>Actinomycetes</taxon>
        <taxon>Micromonosporales</taxon>
        <taxon>Micromonosporaceae</taxon>
        <taxon>Plantactinospora</taxon>
    </lineage>
</organism>
<keyword evidence="4 6" id="KW-0663">Pyridoxal phosphate</keyword>
<dbReference type="InterPro" id="IPR015422">
    <property type="entry name" value="PyrdxlP-dep_Trfase_small"/>
</dbReference>
<dbReference type="Proteomes" id="UP000621500">
    <property type="component" value="Unassembled WGS sequence"/>
</dbReference>
<comment type="cofactor">
    <cofactor evidence="1 6">
        <name>pyridoxal 5'-phosphate</name>
        <dbReference type="ChEBI" id="CHEBI:597326"/>
    </cofactor>
</comment>
<evidence type="ECO:0000256" key="3">
    <source>
        <dbReference type="ARBA" id="ARBA00022793"/>
    </source>
</evidence>
<proteinExistence type="inferred from homology"/>
<reference evidence="7 8" key="1">
    <citation type="submission" date="2021-01" db="EMBL/GenBank/DDBJ databases">
        <title>Whole genome shotgun sequence of Plantactinospora mayteni NBRC 109088.</title>
        <authorList>
            <person name="Komaki H."/>
            <person name="Tamura T."/>
        </authorList>
    </citation>
    <scope>NUCLEOTIDE SEQUENCE [LARGE SCALE GENOMIC DNA]</scope>
    <source>
        <strain evidence="7 8">NBRC 109088</strain>
    </source>
</reference>
<evidence type="ECO:0000313" key="8">
    <source>
        <dbReference type="Proteomes" id="UP000621500"/>
    </source>
</evidence>
<dbReference type="Pfam" id="PF00282">
    <property type="entry name" value="Pyridoxal_deC"/>
    <property type="match status" value="1"/>
</dbReference>
<dbReference type="Gene3D" id="1.20.1340.10">
    <property type="entry name" value="dopa decarboxylase, N-terminal domain"/>
    <property type="match status" value="1"/>
</dbReference>
<dbReference type="SUPFAM" id="SSF53383">
    <property type="entry name" value="PLP-dependent transferases"/>
    <property type="match status" value="1"/>
</dbReference>
<name>A0ABQ4F1U1_9ACTN</name>
<dbReference type="Gene3D" id="3.40.640.10">
    <property type="entry name" value="Type I PLP-dependent aspartate aminotransferase-like (Major domain)"/>
    <property type="match status" value="1"/>
</dbReference>
<evidence type="ECO:0000256" key="5">
    <source>
        <dbReference type="ARBA" id="ARBA00023239"/>
    </source>
</evidence>
<dbReference type="EMBL" id="BONX01000060">
    <property type="protein sequence ID" value="GIH00886.1"/>
    <property type="molecule type" value="Genomic_DNA"/>
</dbReference>
<keyword evidence="3" id="KW-0210">Decarboxylase</keyword>
<evidence type="ECO:0000256" key="6">
    <source>
        <dbReference type="RuleBase" id="RU000382"/>
    </source>
</evidence>
<dbReference type="RefSeq" id="WP_239313911.1">
    <property type="nucleotide sequence ID" value="NZ_BAAAZQ010000018.1"/>
</dbReference>
<evidence type="ECO:0000256" key="1">
    <source>
        <dbReference type="ARBA" id="ARBA00001933"/>
    </source>
</evidence>